<dbReference type="Proteomes" id="UP001515943">
    <property type="component" value="Unassembled WGS sequence"/>
</dbReference>
<dbReference type="RefSeq" id="WP_167975127.1">
    <property type="nucleotide sequence ID" value="NZ_VSRL01000055.1"/>
</dbReference>
<evidence type="ECO:0000256" key="5">
    <source>
        <dbReference type="ARBA" id="ARBA00022801"/>
    </source>
</evidence>
<accession>A0ABX1FI62</accession>
<keyword evidence="5 8" id="KW-0378">Hydrolase</keyword>
<dbReference type="InterPro" id="IPR002716">
    <property type="entry name" value="PIN_dom"/>
</dbReference>
<dbReference type="Gene3D" id="3.40.50.1010">
    <property type="entry name" value="5'-nuclease"/>
    <property type="match status" value="1"/>
</dbReference>
<evidence type="ECO:0000256" key="7">
    <source>
        <dbReference type="ARBA" id="ARBA00038093"/>
    </source>
</evidence>
<evidence type="ECO:0000313" key="11">
    <source>
        <dbReference type="Proteomes" id="UP001515943"/>
    </source>
</evidence>
<dbReference type="PANTHER" id="PTHR33653:SF1">
    <property type="entry name" value="RIBONUCLEASE VAPC2"/>
    <property type="match status" value="1"/>
</dbReference>
<evidence type="ECO:0000256" key="3">
    <source>
        <dbReference type="ARBA" id="ARBA00022722"/>
    </source>
</evidence>
<evidence type="ECO:0000256" key="6">
    <source>
        <dbReference type="ARBA" id="ARBA00022842"/>
    </source>
</evidence>
<comment type="similarity">
    <text evidence="7 8">Belongs to the PINc/VapC protein family.</text>
</comment>
<sequence>MIVLDTNVVSELMWRVPNDDVVRWVDRYPADEVFITAVTAAELAYGIERMPDGQRKTALAVKVSELLTEDFQGQILPFDGVAAVYYGEIAAAREEQGCPISMADAQIAAICRRLAACLATRNTKDFVNTGITLLDPWGDAVAAEG</sequence>
<feature type="domain" description="PIN" evidence="9">
    <location>
        <begin position="2"/>
        <end position="126"/>
    </location>
</feature>
<keyword evidence="3 8" id="KW-0540">Nuclease</keyword>
<comment type="caution">
    <text evidence="10">The sequence shown here is derived from an EMBL/GenBank/DDBJ whole genome shotgun (WGS) entry which is preliminary data.</text>
</comment>
<keyword evidence="8" id="KW-0800">Toxin</keyword>
<evidence type="ECO:0000256" key="8">
    <source>
        <dbReference type="HAMAP-Rule" id="MF_00265"/>
    </source>
</evidence>
<dbReference type="Pfam" id="PF01850">
    <property type="entry name" value="PIN"/>
    <property type="match status" value="1"/>
</dbReference>
<keyword evidence="11" id="KW-1185">Reference proteome</keyword>
<dbReference type="SUPFAM" id="SSF88723">
    <property type="entry name" value="PIN domain-like"/>
    <property type="match status" value="1"/>
</dbReference>
<reference evidence="10 11" key="1">
    <citation type="submission" date="2019-08" db="EMBL/GenBank/DDBJ databases">
        <title>Lentzea from Indian Himalayas.</title>
        <authorList>
            <person name="Mandal S."/>
            <person name="Mallick Gupta A."/>
            <person name="Maiti P.K."/>
            <person name="Sarkar J."/>
            <person name="Mandal S."/>
        </authorList>
    </citation>
    <scope>NUCLEOTIDE SEQUENCE [LARGE SCALE GENOMIC DNA]</scope>
    <source>
        <strain evidence="10 11">PSKA42</strain>
    </source>
</reference>
<proteinExistence type="inferred from homology"/>
<evidence type="ECO:0000313" key="10">
    <source>
        <dbReference type="EMBL" id="NKE58460.1"/>
    </source>
</evidence>
<evidence type="ECO:0000256" key="2">
    <source>
        <dbReference type="ARBA" id="ARBA00022649"/>
    </source>
</evidence>
<protein>
    <recommendedName>
        <fullName evidence="8">Ribonuclease VapC</fullName>
        <shortName evidence="8">RNase VapC</shortName>
        <ecNumber evidence="8">3.1.-.-</ecNumber>
    </recommendedName>
    <alternativeName>
        <fullName evidence="8">Toxin VapC</fullName>
    </alternativeName>
</protein>
<feature type="binding site" evidence="8">
    <location>
        <position position="104"/>
    </location>
    <ligand>
        <name>Mg(2+)</name>
        <dbReference type="ChEBI" id="CHEBI:18420"/>
    </ligand>
</feature>
<keyword evidence="2 8" id="KW-1277">Toxin-antitoxin system</keyword>
<dbReference type="InterPro" id="IPR050556">
    <property type="entry name" value="Type_II_TA_system_RNase"/>
</dbReference>
<gene>
    <name evidence="8" type="primary">vapC</name>
    <name evidence="10" type="ORF">FXN61_17180</name>
</gene>
<dbReference type="HAMAP" id="MF_00265">
    <property type="entry name" value="VapC_Nob1"/>
    <property type="match status" value="1"/>
</dbReference>
<keyword evidence="6 8" id="KW-0460">Magnesium</keyword>
<dbReference type="PANTHER" id="PTHR33653">
    <property type="entry name" value="RIBONUCLEASE VAPC2"/>
    <property type="match status" value="1"/>
</dbReference>
<feature type="binding site" evidence="8">
    <location>
        <position position="5"/>
    </location>
    <ligand>
        <name>Mg(2+)</name>
        <dbReference type="ChEBI" id="CHEBI:18420"/>
    </ligand>
</feature>
<dbReference type="InterPro" id="IPR022907">
    <property type="entry name" value="VapC_family"/>
</dbReference>
<dbReference type="CDD" id="cd18731">
    <property type="entry name" value="PIN_NgFitB-like"/>
    <property type="match status" value="1"/>
</dbReference>
<evidence type="ECO:0000256" key="4">
    <source>
        <dbReference type="ARBA" id="ARBA00022723"/>
    </source>
</evidence>
<dbReference type="InterPro" id="IPR029060">
    <property type="entry name" value="PIN-like_dom_sf"/>
</dbReference>
<keyword evidence="4 8" id="KW-0479">Metal-binding</keyword>
<comment type="cofactor">
    <cofactor evidence="1 8">
        <name>Mg(2+)</name>
        <dbReference type="ChEBI" id="CHEBI:18420"/>
    </cofactor>
</comment>
<evidence type="ECO:0000259" key="9">
    <source>
        <dbReference type="Pfam" id="PF01850"/>
    </source>
</evidence>
<dbReference type="EC" id="3.1.-.-" evidence="8"/>
<evidence type="ECO:0000256" key="1">
    <source>
        <dbReference type="ARBA" id="ARBA00001946"/>
    </source>
</evidence>
<dbReference type="EMBL" id="VSRL01000055">
    <property type="protein sequence ID" value="NKE58460.1"/>
    <property type="molecule type" value="Genomic_DNA"/>
</dbReference>
<comment type="function">
    <text evidence="8">Toxic component of a toxin-antitoxin (TA) system. An RNase.</text>
</comment>
<organism evidence="10 11">
    <name type="scientific">Lentzea indica</name>
    <dbReference type="NCBI Taxonomy" id="2604800"/>
    <lineage>
        <taxon>Bacteria</taxon>
        <taxon>Bacillati</taxon>
        <taxon>Actinomycetota</taxon>
        <taxon>Actinomycetes</taxon>
        <taxon>Pseudonocardiales</taxon>
        <taxon>Pseudonocardiaceae</taxon>
        <taxon>Lentzea</taxon>
    </lineage>
</organism>
<name>A0ABX1FI62_9PSEU</name>